<keyword evidence="1" id="KW-0472">Membrane</keyword>
<comment type="caution">
    <text evidence="2">The sequence shown here is derived from an EMBL/GenBank/DDBJ whole genome shotgun (WGS) entry which is preliminary data.</text>
</comment>
<dbReference type="Proteomes" id="UP000760480">
    <property type="component" value="Unassembled WGS sequence"/>
</dbReference>
<sequence>MPESVDKNYGKRQYVALKSVENRIPAIVAGRNPHHYSFGRSSHYFFIFCIGMMLLLVHGASRLSPTHGDFQYK</sequence>
<name>A0ABX1TNK1_9GAMM</name>
<accession>A0ABX1TNK1</accession>
<gene>
    <name evidence="2" type="ORF">E4P82_10755</name>
</gene>
<keyword evidence="1" id="KW-1133">Transmembrane helix</keyword>
<organism evidence="2 3">
    <name type="scientific">Candidatus Competibacter phosphatis</name>
    <dbReference type="NCBI Taxonomy" id="221280"/>
    <lineage>
        <taxon>Bacteria</taxon>
        <taxon>Pseudomonadati</taxon>
        <taxon>Pseudomonadota</taxon>
        <taxon>Gammaproteobacteria</taxon>
        <taxon>Candidatus Competibacteraceae</taxon>
        <taxon>Candidatus Competibacter</taxon>
    </lineage>
</organism>
<evidence type="ECO:0000313" key="2">
    <source>
        <dbReference type="EMBL" id="NMQ19634.1"/>
    </source>
</evidence>
<evidence type="ECO:0000256" key="1">
    <source>
        <dbReference type="SAM" id="Phobius"/>
    </source>
</evidence>
<dbReference type="EMBL" id="SPMZ01000029">
    <property type="protein sequence ID" value="NMQ19634.1"/>
    <property type="molecule type" value="Genomic_DNA"/>
</dbReference>
<reference evidence="2 3" key="1">
    <citation type="submission" date="2019-03" db="EMBL/GenBank/DDBJ databases">
        <title>Metabolic reconstructions from genomes of highly enriched 'Candidatus Accumulibacter' and 'Candidatus Competibacter' bioreactor populations.</title>
        <authorList>
            <person name="Annavajhala M.K."/>
            <person name="Welles L."/>
            <person name="Abbas B."/>
            <person name="Sorokin D."/>
            <person name="Park H."/>
            <person name="Van Loosdrecht M."/>
            <person name="Chandran K."/>
        </authorList>
    </citation>
    <scope>NUCLEOTIDE SEQUENCE [LARGE SCALE GENOMIC DNA]</scope>
    <source>
        <strain evidence="2 3">SBR_G</strain>
    </source>
</reference>
<evidence type="ECO:0000313" key="3">
    <source>
        <dbReference type="Proteomes" id="UP000760480"/>
    </source>
</evidence>
<keyword evidence="1" id="KW-0812">Transmembrane</keyword>
<proteinExistence type="predicted"/>
<keyword evidence="3" id="KW-1185">Reference proteome</keyword>
<feature type="transmembrane region" description="Helical" evidence="1">
    <location>
        <begin position="43"/>
        <end position="63"/>
    </location>
</feature>
<dbReference type="RefSeq" id="WP_169248889.1">
    <property type="nucleotide sequence ID" value="NZ_SPMZ01000029.1"/>
</dbReference>
<protein>
    <submittedName>
        <fullName evidence="2">Uncharacterized protein</fullName>
    </submittedName>
</protein>